<reference evidence="4" key="1">
    <citation type="journal article" date="2019" name="Int. J. Syst. Evol. Microbiol.">
        <title>The Global Catalogue of Microorganisms (GCM) 10K type strain sequencing project: providing services to taxonomists for standard genome sequencing and annotation.</title>
        <authorList>
            <consortium name="The Broad Institute Genomics Platform"/>
            <consortium name="The Broad Institute Genome Sequencing Center for Infectious Disease"/>
            <person name="Wu L."/>
            <person name="Ma J."/>
        </authorList>
    </citation>
    <scope>NUCLEOTIDE SEQUENCE [LARGE SCALE GENOMIC DNA]</scope>
    <source>
        <strain evidence="4">JCM 16898</strain>
    </source>
</reference>
<keyword evidence="2" id="KW-0472">Membrane</keyword>
<feature type="compositionally biased region" description="Basic and acidic residues" evidence="1">
    <location>
        <begin position="111"/>
        <end position="123"/>
    </location>
</feature>
<keyword evidence="4" id="KW-1185">Reference proteome</keyword>
<feature type="region of interest" description="Disordered" evidence="1">
    <location>
        <begin position="70"/>
        <end position="124"/>
    </location>
</feature>
<dbReference type="EMBL" id="BAAAZN010000010">
    <property type="protein sequence ID" value="GAA3557962.1"/>
    <property type="molecule type" value="Genomic_DNA"/>
</dbReference>
<protein>
    <recommendedName>
        <fullName evidence="5">DUF3558 domain-containing protein</fullName>
    </recommendedName>
</protein>
<dbReference type="Proteomes" id="UP001500689">
    <property type="component" value="Unassembled WGS sequence"/>
</dbReference>
<accession>A0ABP6X1D6</accession>
<evidence type="ECO:0000256" key="2">
    <source>
        <dbReference type="SAM" id="Phobius"/>
    </source>
</evidence>
<organism evidence="3 4">
    <name type="scientific">Amycolatopsis ultiminotia</name>
    <dbReference type="NCBI Taxonomy" id="543629"/>
    <lineage>
        <taxon>Bacteria</taxon>
        <taxon>Bacillati</taxon>
        <taxon>Actinomycetota</taxon>
        <taxon>Actinomycetes</taxon>
        <taxon>Pseudonocardiales</taxon>
        <taxon>Pseudonocardiaceae</taxon>
        <taxon>Amycolatopsis</taxon>
    </lineage>
</organism>
<proteinExistence type="predicted"/>
<keyword evidence="2" id="KW-0812">Transmembrane</keyword>
<sequence length="236" mass="23482">MDEQDVGKLFSGAPGEVPPPTFDVADVVRRSRRETLRRRNRFVAGAGAVVLVLAGFGTWGIVSGVGGKSDSSSVLNSAGAPAQPSASAARPLGTDSGGTPNFPPQPSRQGDSGDGRTGPRVEGTHGCAQVDWELATALAGELPGHLTAANASPGSVCTTGARGAGFPLRDGAISVAVFAAGKPVTAPAQPAGALTVRHATAGGGTLVLVSVPGTAGHPAPYAAELDRFATELAARF</sequence>
<keyword evidence="2" id="KW-1133">Transmembrane helix</keyword>
<feature type="compositionally biased region" description="Low complexity" evidence="1">
    <location>
        <begin position="70"/>
        <end position="91"/>
    </location>
</feature>
<evidence type="ECO:0000313" key="3">
    <source>
        <dbReference type="EMBL" id="GAA3557962.1"/>
    </source>
</evidence>
<evidence type="ECO:0008006" key="5">
    <source>
        <dbReference type="Google" id="ProtNLM"/>
    </source>
</evidence>
<dbReference type="RefSeq" id="WP_344863267.1">
    <property type="nucleotide sequence ID" value="NZ_BAAAZN010000010.1"/>
</dbReference>
<feature type="region of interest" description="Disordered" evidence="1">
    <location>
        <begin position="1"/>
        <end position="22"/>
    </location>
</feature>
<evidence type="ECO:0000256" key="1">
    <source>
        <dbReference type="SAM" id="MobiDB-lite"/>
    </source>
</evidence>
<feature type="transmembrane region" description="Helical" evidence="2">
    <location>
        <begin position="42"/>
        <end position="62"/>
    </location>
</feature>
<comment type="caution">
    <text evidence="3">The sequence shown here is derived from an EMBL/GenBank/DDBJ whole genome shotgun (WGS) entry which is preliminary data.</text>
</comment>
<evidence type="ECO:0000313" key="4">
    <source>
        <dbReference type="Proteomes" id="UP001500689"/>
    </source>
</evidence>
<gene>
    <name evidence="3" type="ORF">GCM10022222_46920</name>
</gene>
<name>A0ABP6X1D6_9PSEU</name>